<dbReference type="Pfam" id="PF02983">
    <property type="entry name" value="Pro_Al_protease"/>
    <property type="match status" value="1"/>
</dbReference>
<comment type="similarity">
    <text evidence="1">Belongs to the peptidase S1 family.</text>
</comment>
<feature type="domain" description="Peptidase S1A alpha-lytic prodomain" evidence="11">
    <location>
        <begin position="100"/>
        <end position="154"/>
    </location>
</feature>
<evidence type="ECO:0000259" key="11">
    <source>
        <dbReference type="Pfam" id="PF02983"/>
    </source>
</evidence>
<evidence type="ECO:0000256" key="4">
    <source>
        <dbReference type="ARBA" id="ARBA00022801"/>
    </source>
</evidence>
<keyword evidence="2" id="KW-0645">Protease</keyword>
<dbReference type="PROSITE" id="PS00135">
    <property type="entry name" value="TRYPSIN_SER"/>
    <property type="match status" value="1"/>
</dbReference>
<proteinExistence type="inferred from homology"/>
<dbReference type="Proteomes" id="UP000305778">
    <property type="component" value="Unassembled WGS sequence"/>
</dbReference>
<dbReference type="CDD" id="cd21112">
    <property type="entry name" value="alphaLP-like"/>
    <property type="match status" value="1"/>
</dbReference>
<keyword evidence="13" id="KW-1185">Reference proteome</keyword>
<accession>A0A4U0T7A8</accession>
<evidence type="ECO:0000256" key="3">
    <source>
        <dbReference type="ARBA" id="ARBA00022729"/>
    </source>
</evidence>
<dbReference type="GO" id="GO:0005576">
    <property type="term" value="C:extracellular region"/>
    <property type="evidence" value="ECO:0007669"/>
    <property type="project" value="InterPro"/>
</dbReference>
<dbReference type="Pfam" id="PF00089">
    <property type="entry name" value="Trypsin"/>
    <property type="match status" value="1"/>
</dbReference>
<dbReference type="InterPro" id="IPR009003">
    <property type="entry name" value="Peptidase_S1_PA"/>
</dbReference>
<keyword evidence="6" id="KW-0865">Zymogen</keyword>
<dbReference type="GO" id="GO:0006508">
    <property type="term" value="P:proteolysis"/>
    <property type="evidence" value="ECO:0007669"/>
    <property type="project" value="UniProtKB-KW"/>
</dbReference>
<evidence type="ECO:0000256" key="9">
    <source>
        <dbReference type="PIRSR" id="PIRSR001134-2"/>
    </source>
</evidence>
<organism evidence="12 13">
    <name type="scientific">Actinacidiphila oryziradicis</name>
    <dbReference type="NCBI Taxonomy" id="2571141"/>
    <lineage>
        <taxon>Bacteria</taxon>
        <taxon>Bacillati</taxon>
        <taxon>Actinomycetota</taxon>
        <taxon>Actinomycetes</taxon>
        <taxon>Kitasatosporales</taxon>
        <taxon>Streptomycetaceae</taxon>
        <taxon>Actinacidiphila</taxon>
    </lineage>
</organism>
<evidence type="ECO:0000256" key="8">
    <source>
        <dbReference type="PIRSR" id="PIRSR001134-1"/>
    </source>
</evidence>
<evidence type="ECO:0000256" key="6">
    <source>
        <dbReference type="ARBA" id="ARBA00023145"/>
    </source>
</evidence>
<feature type="domain" description="Peptidase S1" evidence="10">
    <location>
        <begin position="199"/>
        <end position="352"/>
    </location>
</feature>
<feature type="active site" description="Charge relay system" evidence="8">
    <location>
        <position position="235"/>
    </location>
</feature>
<dbReference type="RefSeq" id="WP_136726123.1">
    <property type="nucleotide sequence ID" value="NZ_SUMC01000025.1"/>
</dbReference>
<comment type="caution">
    <text evidence="12">The sequence shown here is derived from an EMBL/GenBank/DDBJ whole genome shotgun (WGS) entry which is preliminary data.</text>
</comment>
<reference evidence="12 13" key="1">
    <citation type="submission" date="2019-04" db="EMBL/GenBank/DDBJ databases">
        <title>Streptomyces oryziradicis sp. nov., a novel actinomycete isolated from rhizosphere soil of rice (Oryza sativa L.).</title>
        <authorList>
            <person name="Li C."/>
        </authorList>
    </citation>
    <scope>NUCLEOTIDE SEQUENCE [LARGE SCALE GENOMIC DNA]</scope>
    <source>
        <strain evidence="12 13">NEAU-C40</strain>
    </source>
</reference>
<name>A0A4U0T7A8_9ACTN</name>
<dbReference type="Gene3D" id="2.40.10.10">
    <property type="entry name" value="Trypsin-like serine proteases"/>
    <property type="match status" value="2"/>
</dbReference>
<dbReference type="InterPro" id="IPR001254">
    <property type="entry name" value="Trypsin_dom"/>
</dbReference>
<evidence type="ECO:0000313" key="12">
    <source>
        <dbReference type="EMBL" id="TKA09025.1"/>
    </source>
</evidence>
<dbReference type="PROSITE" id="PS00134">
    <property type="entry name" value="TRYPSIN_HIS"/>
    <property type="match status" value="1"/>
</dbReference>
<feature type="disulfide bond" evidence="9">
    <location>
        <begin position="311"/>
        <end position="338"/>
    </location>
</feature>
<keyword evidence="5" id="KW-0720">Serine protease</keyword>
<feature type="disulfide bond" evidence="9">
    <location>
        <begin position="186"/>
        <end position="206"/>
    </location>
</feature>
<evidence type="ECO:0000256" key="2">
    <source>
        <dbReference type="ARBA" id="ARBA00022670"/>
    </source>
</evidence>
<evidence type="ECO:0000256" key="1">
    <source>
        <dbReference type="ARBA" id="ARBA00007664"/>
    </source>
</evidence>
<dbReference type="EMBL" id="SUMC01000025">
    <property type="protein sequence ID" value="TKA09025.1"/>
    <property type="molecule type" value="Genomic_DNA"/>
</dbReference>
<evidence type="ECO:0000256" key="5">
    <source>
        <dbReference type="ARBA" id="ARBA00022825"/>
    </source>
</evidence>
<sequence length="361" mass="36450">MLHRHLSKRKAALIGAGVITVTALAILLPNANASQPTPTPKSLTPAAAVTLASRLTTKLGAGTAGTYYDPQTDHLVVNVLDDSAADTVSAAGAVAKTVENSTAKLTAAARTLKQRATIPGTSWSVDPRADQLLVTVDNTVTDAKWRHVEAAVTSLGDGTARIHRSTGRYETFAAGGGAIFGGGARCSLGFNVVKAGKPFFLTAGHCGVDIASWSDSRNGAEIGRTQAATFPGAADFALVRYTDTGADHPSAVDLGNGQLQRITRAADPTVGQSVVGSGSTSGAYDGTVTGLDATVNYPQGTVTGLIQTDICAEPGDSGGPLFSGETAVGLTSGGSGDCTTGGETFFQPVTAALSKFGAEIG</sequence>
<keyword evidence="7 9" id="KW-1015">Disulfide bond</keyword>
<evidence type="ECO:0000259" key="10">
    <source>
        <dbReference type="Pfam" id="PF00089"/>
    </source>
</evidence>
<feature type="active site" description="Charge relay system" evidence="8">
    <location>
        <position position="205"/>
    </location>
</feature>
<dbReference type="InterPro" id="IPR018114">
    <property type="entry name" value="TRYPSIN_HIS"/>
</dbReference>
<dbReference type="PIRSF" id="PIRSF001134">
    <property type="entry name" value="Streptogrisin"/>
    <property type="match status" value="1"/>
</dbReference>
<gene>
    <name evidence="12" type="ORF">FCI23_24735</name>
</gene>
<evidence type="ECO:0000313" key="13">
    <source>
        <dbReference type="Proteomes" id="UP000305778"/>
    </source>
</evidence>
<dbReference type="InterPro" id="IPR043504">
    <property type="entry name" value="Peptidase_S1_PA_chymotrypsin"/>
</dbReference>
<keyword evidence="3" id="KW-0732">Signal</keyword>
<dbReference type="PRINTS" id="PR00861">
    <property type="entry name" value="ALYTICPTASE"/>
</dbReference>
<dbReference type="InterPro" id="IPR001316">
    <property type="entry name" value="Pept_S1A_streptogrisin"/>
</dbReference>
<dbReference type="InterPro" id="IPR004236">
    <property type="entry name" value="Pept_S1_alpha_lytic"/>
</dbReference>
<dbReference type="OrthoDB" id="8781117at2"/>
<dbReference type="SUPFAM" id="SSF50494">
    <property type="entry name" value="Trypsin-like serine proteases"/>
    <property type="match status" value="1"/>
</dbReference>
<keyword evidence="4" id="KW-0378">Hydrolase</keyword>
<protein>
    <submittedName>
        <fullName evidence="12">S1 family peptidase</fullName>
    </submittedName>
</protein>
<dbReference type="InterPro" id="IPR033116">
    <property type="entry name" value="TRYPSIN_SER"/>
</dbReference>
<dbReference type="AlphaFoldDB" id="A0A4U0T7A8"/>
<feature type="active site" description="Charge relay system" evidence="8">
    <location>
        <position position="317"/>
    </location>
</feature>
<evidence type="ECO:0000256" key="7">
    <source>
        <dbReference type="ARBA" id="ARBA00023157"/>
    </source>
</evidence>
<dbReference type="GO" id="GO:0004252">
    <property type="term" value="F:serine-type endopeptidase activity"/>
    <property type="evidence" value="ECO:0007669"/>
    <property type="project" value="InterPro"/>
</dbReference>